<dbReference type="PANTHER" id="PTHR12117">
    <property type="entry name" value="HISTONE ACETYLTRANSFERASE COMPLEX"/>
    <property type="match status" value="1"/>
</dbReference>
<feature type="compositionally biased region" description="Acidic residues" evidence="1">
    <location>
        <begin position="316"/>
        <end position="345"/>
    </location>
</feature>
<dbReference type="EMBL" id="KV784371">
    <property type="protein sequence ID" value="OEU10489.1"/>
    <property type="molecule type" value="Genomic_DNA"/>
</dbReference>
<dbReference type="InterPro" id="IPR019601">
    <property type="entry name" value="Oxoglutarate/Fe-dep_Oase_C"/>
</dbReference>
<proteinExistence type="predicted"/>
<evidence type="ECO:0000256" key="1">
    <source>
        <dbReference type="SAM" id="MobiDB-lite"/>
    </source>
</evidence>
<dbReference type="KEGG" id="fcy:FRACYDRAFT_246959"/>
<dbReference type="InterPro" id="IPR051842">
    <property type="entry name" value="uS12_prolyl_hydroxylase"/>
</dbReference>
<dbReference type="Pfam" id="PF10637">
    <property type="entry name" value="Ofd1_CTDD"/>
    <property type="match status" value="1"/>
</dbReference>
<name>A0A1E7EXD4_9STRA</name>
<dbReference type="GO" id="GO:0016706">
    <property type="term" value="F:2-oxoglutarate-dependent dioxygenase activity"/>
    <property type="evidence" value="ECO:0007669"/>
    <property type="project" value="InterPro"/>
</dbReference>
<dbReference type="Gene3D" id="3.60.130.20">
    <property type="entry name" value="Oxoglutarate/iron-dependent oxygenase, C-terminal degradation domain"/>
    <property type="match status" value="1"/>
</dbReference>
<evidence type="ECO:0000313" key="4">
    <source>
        <dbReference type="Proteomes" id="UP000095751"/>
    </source>
</evidence>
<feature type="compositionally biased region" description="Low complexity" evidence="1">
    <location>
        <begin position="99"/>
        <end position="114"/>
    </location>
</feature>
<evidence type="ECO:0000259" key="2">
    <source>
        <dbReference type="Pfam" id="PF10637"/>
    </source>
</evidence>
<dbReference type="OrthoDB" id="430522at2759"/>
<protein>
    <recommendedName>
        <fullName evidence="2">Oxoglutarate/iron-dependent oxygenase C-terminal degradation domain-containing protein</fullName>
    </recommendedName>
</protein>
<dbReference type="GO" id="GO:0005506">
    <property type="term" value="F:iron ion binding"/>
    <property type="evidence" value="ECO:0007669"/>
    <property type="project" value="InterPro"/>
</dbReference>
<organism evidence="3 4">
    <name type="scientific">Fragilariopsis cylindrus CCMP1102</name>
    <dbReference type="NCBI Taxonomy" id="635003"/>
    <lineage>
        <taxon>Eukaryota</taxon>
        <taxon>Sar</taxon>
        <taxon>Stramenopiles</taxon>
        <taxon>Ochrophyta</taxon>
        <taxon>Bacillariophyta</taxon>
        <taxon>Bacillariophyceae</taxon>
        <taxon>Bacillariophycidae</taxon>
        <taxon>Bacillariales</taxon>
        <taxon>Bacillariaceae</taxon>
        <taxon>Fragilariopsis</taxon>
    </lineage>
</organism>
<gene>
    <name evidence="3" type="ORF">FRACYDRAFT_246959</name>
</gene>
<feature type="region of interest" description="Disordered" evidence="1">
    <location>
        <begin position="96"/>
        <end position="126"/>
    </location>
</feature>
<feature type="region of interest" description="Disordered" evidence="1">
    <location>
        <begin position="315"/>
        <end position="352"/>
    </location>
</feature>
<sequence length="352" mass="39452">MNDIRIKFENNSSVQFCNFLLEKYVPSIQSCWKEESEVSDENGKKLSATVVDEATNYDDSTIDDDITNKHYYMQGVTSQWKLRGPAHKQRYLRYEEDNNNNNSSDNDSNVNNNNDNDDGNDNAASTGSIMNTVKKQVFESEPFKRYLKAVTSLDYSTGIVGNEIRRFRPGLDYTVAHYGLLSNMDEVGVLDATMCFVDDQTEDKKGYWECGDVGGFECYIEADIDDDDDEDDENDAAAAAAATMNGASSATAAMNGSQQAADDEYNEDDDTELLSVSASNNTLSLVYRDPGTMRFVKYVGSSAPSSRYDICMEYELPPDNDNDNDVIDEEEVEADDDVNEEDEEEVMMKESK</sequence>
<dbReference type="Proteomes" id="UP000095751">
    <property type="component" value="Unassembled WGS sequence"/>
</dbReference>
<dbReference type="PANTHER" id="PTHR12117:SF0">
    <property type="entry name" value="PROLYL 3-HYDROXYLASE OGFOD1"/>
    <property type="match status" value="1"/>
</dbReference>
<feature type="domain" description="Oxoglutarate/iron-dependent oxygenase C-terminal degradation" evidence="2">
    <location>
        <begin position="3"/>
        <end position="316"/>
    </location>
</feature>
<keyword evidence="4" id="KW-1185">Reference proteome</keyword>
<dbReference type="InParanoid" id="A0A1E7EXD4"/>
<dbReference type="AlphaFoldDB" id="A0A1E7EXD4"/>
<evidence type="ECO:0000313" key="3">
    <source>
        <dbReference type="EMBL" id="OEU10489.1"/>
    </source>
</evidence>
<dbReference type="GO" id="GO:0031418">
    <property type="term" value="F:L-ascorbic acid binding"/>
    <property type="evidence" value="ECO:0007669"/>
    <property type="project" value="InterPro"/>
</dbReference>
<dbReference type="InterPro" id="IPR043044">
    <property type="entry name" value="TPA1/Ofd1_C"/>
</dbReference>
<accession>A0A1E7EXD4</accession>
<reference evidence="3 4" key="1">
    <citation type="submission" date="2016-09" db="EMBL/GenBank/DDBJ databases">
        <title>Extensive genetic diversity and differential bi-allelic expression allows diatom success in the polar Southern Ocean.</title>
        <authorList>
            <consortium name="DOE Joint Genome Institute"/>
            <person name="Mock T."/>
            <person name="Otillar R.P."/>
            <person name="Strauss J."/>
            <person name="Dupont C."/>
            <person name="Frickenhaus S."/>
            <person name="Maumus F."/>
            <person name="Mcmullan M."/>
            <person name="Sanges R."/>
            <person name="Schmutz J."/>
            <person name="Toseland A."/>
            <person name="Valas R."/>
            <person name="Veluchamy A."/>
            <person name="Ward B.J."/>
            <person name="Allen A."/>
            <person name="Barry K."/>
            <person name="Falciatore A."/>
            <person name="Ferrante M."/>
            <person name="Fortunato A.E."/>
            <person name="Gloeckner G."/>
            <person name="Gruber A."/>
            <person name="Hipkin R."/>
            <person name="Janech M."/>
            <person name="Kroth P."/>
            <person name="Leese F."/>
            <person name="Lindquist E."/>
            <person name="Lyon B.R."/>
            <person name="Martin J."/>
            <person name="Mayer C."/>
            <person name="Parker M."/>
            <person name="Quesneville H."/>
            <person name="Raymond J."/>
            <person name="Uhlig C."/>
            <person name="Valentin K.U."/>
            <person name="Worden A.Z."/>
            <person name="Armbrust E.V."/>
            <person name="Bowler C."/>
            <person name="Green B."/>
            <person name="Moulton V."/>
            <person name="Van Oosterhout C."/>
            <person name="Grigoriev I."/>
        </authorList>
    </citation>
    <scope>NUCLEOTIDE SEQUENCE [LARGE SCALE GENOMIC DNA]</scope>
    <source>
        <strain evidence="3 4">CCMP1102</strain>
    </source>
</reference>